<dbReference type="InterPro" id="IPR003439">
    <property type="entry name" value="ABC_transporter-like_ATP-bd"/>
</dbReference>
<accession>A0A507SI26</accession>
<dbReference type="OrthoDB" id="9802264at2"/>
<gene>
    <name evidence="6" type="ORF">E1I18_01915</name>
</gene>
<feature type="domain" description="ABC transporter" evidence="5">
    <location>
        <begin position="93"/>
        <end position="326"/>
    </location>
</feature>
<evidence type="ECO:0000313" key="7">
    <source>
        <dbReference type="Proteomes" id="UP000320801"/>
    </source>
</evidence>
<keyword evidence="7" id="KW-1185">Reference proteome</keyword>
<dbReference type="GO" id="GO:0005524">
    <property type="term" value="F:ATP binding"/>
    <property type="evidence" value="ECO:0007669"/>
    <property type="project" value="UniProtKB-KW"/>
</dbReference>
<comment type="caution">
    <text evidence="6">The sequence shown here is derived from an EMBL/GenBank/DDBJ whole genome shotgun (WGS) entry which is preliminary data.</text>
</comment>
<dbReference type="GO" id="GO:0016887">
    <property type="term" value="F:ATP hydrolysis activity"/>
    <property type="evidence" value="ECO:0007669"/>
    <property type="project" value="InterPro"/>
</dbReference>
<organism evidence="6 7">
    <name type="scientific">Mycoplasmopsis mucosicanis</name>
    <dbReference type="NCBI Taxonomy" id="458208"/>
    <lineage>
        <taxon>Bacteria</taxon>
        <taxon>Bacillati</taxon>
        <taxon>Mycoplasmatota</taxon>
        <taxon>Mycoplasmoidales</taxon>
        <taxon>Metamycoplasmataceae</taxon>
        <taxon>Mycoplasmopsis</taxon>
    </lineage>
</organism>
<dbReference type="SMART" id="SM00382">
    <property type="entry name" value="AAA"/>
    <property type="match status" value="1"/>
</dbReference>
<comment type="similarity">
    <text evidence="1">Belongs to the ABC transporter superfamily.</text>
</comment>
<keyword evidence="3" id="KW-0547">Nucleotide-binding</keyword>
<dbReference type="Pfam" id="PF00005">
    <property type="entry name" value="ABC_tran"/>
    <property type="match status" value="1"/>
</dbReference>
<evidence type="ECO:0000256" key="1">
    <source>
        <dbReference type="ARBA" id="ARBA00005417"/>
    </source>
</evidence>
<dbReference type="PANTHER" id="PTHR42798">
    <property type="entry name" value="LIPOPROTEIN-RELEASING SYSTEM ATP-BINDING PROTEIN LOLD"/>
    <property type="match status" value="1"/>
</dbReference>
<dbReference type="SUPFAM" id="SSF52540">
    <property type="entry name" value="P-loop containing nucleoside triphosphate hydrolases"/>
    <property type="match status" value="1"/>
</dbReference>
<dbReference type="AlphaFoldDB" id="A0A507SI26"/>
<dbReference type="EMBL" id="SMDN01000006">
    <property type="protein sequence ID" value="TQC51529.1"/>
    <property type="molecule type" value="Genomic_DNA"/>
</dbReference>
<protein>
    <submittedName>
        <fullName evidence="6">ABC transporter ATP-binding protein</fullName>
    </submittedName>
</protein>
<evidence type="ECO:0000313" key="6">
    <source>
        <dbReference type="EMBL" id="TQC51529.1"/>
    </source>
</evidence>
<reference evidence="6 7" key="1">
    <citation type="submission" date="2019-03" db="EMBL/GenBank/DDBJ databases">
        <title>Characterization of a novel Mycoplasma cynos real-time PCR assay.</title>
        <authorList>
            <person name="Tallmadge R.L."/>
            <person name="Mitchell P.K."/>
            <person name="Goodman L."/>
        </authorList>
    </citation>
    <scope>NUCLEOTIDE SEQUENCE [LARGE SCALE GENOMIC DNA]</scope>
    <source>
        <strain evidence="6 7">1642</strain>
    </source>
</reference>
<dbReference type="PANTHER" id="PTHR42798:SF2">
    <property type="entry name" value="ABC TRANSPORTER ATP-BINDING PROTEIN MG467-RELATED"/>
    <property type="match status" value="1"/>
</dbReference>
<keyword evidence="4 6" id="KW-0067">ATP-binding</keyword>
<keyword evidence="2" id="KW-0813">Transport</keyword>
<evidence type="ECO:0000256" key="3">
    <source>
        <dbReference type="ARBA" id="ARBA00022741"/>
    </source>
</evidence>
<evidence type="ECO:0000259" key="5">
    <source>
        <dbReference type="PROSITE" id="PS50893"/>
    </source>
</evidence>
<name>A0A507SI26_9BACT</name>
<dbReference type="InterPro" id="IPR027417">
    <property type="entry name" value="P-loop_NTPase"/>
</dbReference>
<dbReference type="PROSITE" id="PS50893">
    <property type="entry name" value="ABC_TRANSPORTER_2"/>
    <property type="match status" value="1"/>
</dbReference>
<dbReference type="Gene3D" id="3.40.50.300">
    <property type="entry name" value="P-loop containing nucleotide triphosphate hydrolases"/>
    <property type="match status" value="1"/>
</dbReference>
<dbReference type="RefSeq" id="WP_141483913.1">
    <property type="nucleotide sequence ID" value="NZ_SMDN01000006.1"/>
</dbReference>
<dbReference type="InterPro" id="IPR003593">
    <property type="entry name" value="AAA+_ATPase"/>
</dbReference>
<dbReference type="Proteomes" id="UP000320801">
    <property type="component" value="Unassembled WGS sequence"/>
</dbReference>
<dbReference type="CDD" id="cd03255">
    <property type="entry name" value="ABC_MJ0796_LolCDE_FtsE"/>
    <property type="match status" value="1"/>
</dbReference>
<dbReference type="InterPro" id="IPR017911">
    <property type="entry name" value="MacB-like_ATP-bd"/>
</dbReference>
<sequence>MRNKNDKKPRKFSKLGQNFQYEDKQFEDLRSLTTEYKVDTKIDKNNVFNIIDSTESRIIKAPRKICSYIARISKRRRKKDGNENAKIKPYNIIEVRDVSKCYVSGDSIIKVLKHVNIEIKRGEIVLILGVSGGGKSTLLNLISGLDKPTRGNIIINDINLPYYSDRFLNRFRRENVSFIFQNYNLLENLNAYDNVMTGAWLQKDPKRRVDLTELFRQYEMIDEINKFPSQMSGGQQQRVSIMRALSKNAPIIFADEPTGALDEKTTRIVLNSLYDANDKWGTTVIMVSHNPSMVAMCHRVIHIDKGVITKIDVNPAPLHPDEIGLYNE</sequence>
<proteinExistence type="inferred from homology"/>
<evidence type="ECO:0000256" key="4">
    <source>
        <dbReference type="ARBA" id="ARBA00022840"/>
    </source>
</evidence>
<evidence type="ECO:0000256" key="2">
    <source>
        <dbReference type="ARBA" id="ARBA00022448"/>
    </source>
</evidence>